<proteinExistence type="predicted"/>
<protein>
    <recommendedName>
        <fullName evidence="2">Fungal-type protein kinase domain-containing protein</fullName>
    </recommendedName>
</protein>
<evidence type="ECO:0000259" key="2">
    <source>
        <dbReference type="Pfam" id="PF17667"/>
    </source>
</evidence>
<feature type="domain" description="Fungal-type protein kinase" evidence="2">
    <location>
        <begin position="409"/>
        <end position="507"/>
    </location>
</feature>
<comment type="caution">
    <text evidence="3">The sequence shown here is derived from an EMBL/GenBank/DDBJ whole genome shotgun (WGS) entry which is preliminary data.</text>
</comment>
<reference evidence="3 4" key="1">
    <citation type="submission" date="2022-09" db="EMBL/GenBank/DDBJ databases">
        <authorList>
            <person name="Palmer J.M."/>
        </authorList>
    </citation>
    <scope>NUCLEOTIDE SEQUENCE [LARGE SCALE GENOMIC DNA]</scope>
    <source>
        <strain evidence="3 4">DSM 7382</strain>
    </source>
</reference>
<dbReference type="PANTHER" id="PTHR38248">
    <property type="entry name" value="FUNK1 6"/>
    <property type="match status" value="1"/>
</dbReference>
<dbReference type="Gene3D" id="1.10.510.10">
    <property type="entry name" value="Transferase(Phosphotransferase) domain 1"/>
    <property type="match status" value="1"/>
</dbReference>
<name>A0AAW0GCY5_9APHY</name>
<dbReference type="InterPro" id="IPR011009">
    <property type="entry name" value="Kinase-like_dom_sf"/>
</dbReference>
<dbReference type="Proteomes" id="UP001385951">
    <property type="component" value="Unassembled WGS sequence"/>
</dbReference>
<feature type="domain" description="Fungal-type protein kinase" evidence="2">
    <location>
        <begin position="146"/>
        <end position="400"/>
    </location>
</feature>
<dbReference type="AlphaFoldDB" id="A0AAW0GCY5"/>
<evidence type="ECO:0000313" key="3">
    <source>
        <dbReference type="EMBL" id="KAK7687792.1"/>
    </source>
</evidence>
<dbReference type="EMBL" id="JASBNA010000012">
    <property type="protein sequence ID" value="KAK7687792.1"/>
    <property type="molecule type" value="Genomic_DNA"/>
</dbReference>
<evidence type="ECO:0000313" key="4">
    <source>
        <dbReference type="Proteomes" id="UP001385951"/>
    </source>
</evidence>
<sequence length="747" mass="84820">MRTSYVEMPVDDWLSEWMPGETPPILAQSDIKKFDLSHLTFDLSNNSPDMVRIAKESELHHHMCKVVQNIFDLVATMENSQPMNKLVVMGSHSWPERSHDTRCSYNLIYEKADADNLVINGDTGCTSFSTCVTGIELKMNSRPDPWSRDLKPGRSTFSMEQQACKDRAQICQKIMEIESRQHRQFTFMVFILNNTARFLAFDRVATIASTSFDYMNNPKPLQAFFYRLAISDRYARGYDPTVSIPRPDDIHKLRTAISNLPESDYSDVVKGIISDSLDPQYRLTDLVWPLSEVTIFDQSDVAHFETNTKAQTYWFLVGKPVTPAPSLFGRATKGFVAFDPSHTRFVFLKDSWRSESSRPEWETYRMLAAANVKHIPTLVCGGDVRVGPELVTAEQRTRTQDLIRDRTSKAHSMAWALAKVLHRDISDNNILLLYTVNKDDPLNVGFRAILIDWDLSKHEDDLTAVVPKDINRSGTWAFMSALRQKYPTKPYEVSDDIESFVHVLIWCATRYLDHTYSENSAGLATFIHDTFVACEYSSDGTYVGCSGKWKIIESGKLPFTFPDEYKFQTVLSQVLKVCRLHYEHVDHKKLMPYLPSDKASANRPEYTPGTTKAKPTELLVDNIEFEEPELIDASLRVSSNSLSDPLAKHKTIYNILVAAIKDVDAWPSRLPKKDHLSTIKGVVFSNGKTIATGTESSRKRQRLPSVTDSKEWKRKCGTSGTSSIRTSRSGFDATCTVTDSFQIFLET</sequence>
<organism evidence="3 4">
    <name type="scientific">Cerrena zonata</name>
    <dbReference type="NCBI Taxonomy" id="2478898"/>
    <lineage>
        <taxon>Eukaryota</taxon>
        <taxon>Fungi</taxon>
        <taxon>Dikarya</taxon>
        <taxon>Basidiomycota</taxon>
        <taxon>Agaricomycotina</taxon>
        <taxon>Agaricomycetes</taxon>
        <taxon>Polyporales</taxon>
        <taxon>Cerrenaceae</taxon>
        <taxon>Cerrena</taxon>
    </lineage>
</organism>
<dbReference type="Pfam" id="PF17667">
    <property type="entry name" value="Pkinase_fungal"/>
    <property type="match status" value="2"/>
</dbReference>
<accession>A0AAW0GCY5</accession>
<feature type="region of interest" description="Disordered" evidence="1">
    <location>
        <begin position="693"/>
        <end position="725"/>
    </location>
</feature>
<dbReference type="SUPFAM" id="SSF56112">
    <property type="entry name" value="Protein kinase-like (PK-like)"/>
    <property type="match status" value="1"/>
</dbReference>
<keyword evidence="4" id="KW-1185">Reference proteome</keyword>
<evidence type="ECO:0000256" key="1">
    <source>
        <dbReference type="SAM" id="MobiDB-lite"/>
    </source>
</evidence>
<dbReference type="InterPro" id="IPR040976">
    <property type="entry name" value="Pkinase_fungal"/>
</dbReference>
<gene>
    <name evidence="3" type="ORF">QCA50_009011</name>
</gene>
<dbReference type="PANTHER" id="PTHR38248:SF2">
    <property type="entry name" value="FUNK1 11"/>
    <property type="match status" value="1"/>
</dbReference>